<dbReference type="Proteomes" id="UP001489902">
    <property type="component" value="Chromosome 2"/>
</dbReference>
<accession>A0ABZ2WST2</accession>
<name>A0ABZ2WST2_9HYPO</name>
<sequence length="691" mass="75769">MSLDPRVTQEELAPVPISGPGLLEQNIGELGTDNANQPLLRMKRKTTNWFHVLMDIDGQLLPGFHPGTVARIGVGPCAGLHVRLQITAGQFSEARIHFQFLVRNGARHENFTELLVPLADLLDGVSLHDISTMNAQAMATLKAFIADDLSELAPQAKASDVLAELLGDADLTNPANDIQRVSSTVRHMRLDIDWSHVYVIHDAEFDRDWDKHPDAMRRIVSAVRSRLPKRGTTSLAAWFYPEENFNNNWSDVLNNLTAIGNPYADYLVNVRTNHTDLTFNNLGSILPEDKPTRPVEEVTYFFSAEHRTVALMAGAAEEQEMHDNRAVSLVDIQIPAVKAKENDLEVYGIPADGTIMHHWVVIHLDKDFAASMPDVGHDCVFFLGVPHREREMPPVALGAAQISKITTLTMSVTGTGPEYYATRIPLPAGTQANLALFSVATGRQANWPPGLVKPPVLSKMPTMKPSGKLHLALNNMFKPGFFDKEKGKFIRASPTVKGYPRVLVNVYYKPDATTVQAECRSITLMNARSESDNQTRATGFFQWSNNFQARPAIYNFLQRFPGLARAFDAGEFTGEVSCLVGALRAVPFGWAFVTGGPGSGKTTTAMSLVQAVISSSTNVALAVKQGKKDADDDSDGSDVDFKYEDNIEEAEEESVGTAKVAWTTGKNKLADDAARRASLACPDKVVVRVLP</sequence>
<keyword evidence="2" id="KW-1185">Reference proteome</keyword>
<gene>
    <name evidence="1" type="ORF">QYS62_004588</name>
</gene>
<dbReference type="EMBL" id="CP151261">
    <property type="protein sequence ID" value="WZH43581.1"/>
    <property type="molecule type" value="Genomic_DNA"/>
</dbReference>
<reference evidence="1 2" key="1">
    <citation type="submission" date="2024-04" db="EMBL/GenBank/DDBJ databases">
        <title>Complete genome sequence of Fusarium acuminatum.</title>
        <authorList>
            <person name="Lan B."/>
        </authorList>
    </citation>
    <scope>NUCLEOTIDE SEQUENCE [LARGE SCALE GENOMIC DNA]</scope>
    <source>
        <strain evidence="1">1A</strain>
    </source>
</reference>
<proteinExistence type="predicted"/>
<evidence type="ECO:0000313" key="1">
    <source>
        <dbReference type="EMBL" id="WZH43581.1"/>
    </source>
</evidence>
<organism evidence="1 2">
    <name type="scientific">Fusarium acuminatum</name>
    <dbReference type="NCBI Taxonomy" id="5515"/>
    <lineage>
        <taxon>Eukaryota</taxon>
        <taxon>Fungi</taxon>
        <taxon>Dikarya</taxon>
        <taxon>Ascomycota</taxon>
        <taxon>Pezizomycotina</taxon>
        <taxon>Sordariomycetes</taxon>
        <taxon>Hypocreomycetidae</taxon>
        <taxon>Hypocreales</taxon>
        <taxon>Nectriaceae</taxon>
        <taxon>Fusarium</taxon>
        <taxon>Fusarium tricinctum species complex</taxon>
    </lineage>
</organism>
<protein>
    <submittedName>
        <fullName evidence="1">CCHC-type domain-containing protein</fullName>
    </submittedName>
</protein>
<dbReference type="SUPFAM" id="SSF52540">
    <property type="entry name" value="P-loop containing nucleoside triphosphate hydrolases"/>
    <property type="match status" value="1"/>
</dbReference>
<dbReference type="InterPro" id="IPR027417">
    <property type="entry name" value="P-loop_NTPase"/>
</dbReference>
<evidence type="ECO:0000313" key="2">
    <source>
        <dbReference type="Proteomes" id="UP001489902"/>
    </source>
</evidence>